<keyword evidence="3" id="KW-1185">Reference proteome</keyword>
<dbReference type="OrthoDB" id="9802126at2"/>
<dbReference type="Gene3D" id="3.40.50.2000">
    <property type="entry name" value="Glycogen Phosphorylase B"/>
    <property type="match status" value="1"/>
</dbReference>
<keyword evidence="2" id="KW-0808">Transferase</keyword>
<reference evidence="3" key="1">
    <citation type="submission" date="2016-10" db="EMBL/GenBank/DDBJ databases">
        <authorList>
            <person name="Varghese N."/>
            <person name="Submissions S."/>
        </authorList>
    </citation>
    <scope>NUCLEOTIDE SEQUENCE [LARGE SCALE GENOMIC DNA]</scope>
    <source>
        <strain evidence="3">BL47</strain>
    </source>
</reference>
<dbReference type="AlphaFoldDB" id="A0A1G9ZCU0"/>
<evidence type="ECO:0000313" key="3">
    <source>
        <dbReference type="Proteomes" id="UP000198704"/>
    </source>
</evidence>
<dbReference type="GO" id="GO:0016758">
    <property type="term" value="F:hexosyltransferase activity"/>
    <property type="evidence" value="ECO:0007669"/>
    <property type="project" value="InterPro"/>
</dbReference>
<proteinExistence type="predicted"/>
<dbReference type="PANTHER" id="PTHR21015:SF28">
    <property type="entry name" value="SLL1722 PROTEIN"/>
    <property type="match status" value="1"/>
</dbReference>
<protein>
    <submittedName>
        <fullName evidence="2">Predicted glycosyl transferase</fullName>
    </submittedName>
</protein>
<sequence length="412" mass="44510">MREDEASSGPRVLIYSHDTFGLGHLRRSRAIANAIVSGDGWARAVIVSGSPVIDHFAFAPGVRTVRLPPVVKFLDGGYGSRDAAVPLDRTVALRTDIIARTCAAFAPDMIVVDKEPAGFHGELLSTLAWAAERGIRLVLGLRDVLDEADRLVPEWERKGAVETMARFYDEIWVYGLSRIHEPLAALPMDPETAARIAERLTFTGYLRRDLPERRPGREEPAMAKGPFILVTAGGGGDGAALIDWVLAAYEADPGIPLPALVAFGPFLDDAARAGFDARIRALAGRVSAITFDSEIEFLMSKAAGVVAMGGYNTFCEILSFDRRAILVPRTEPRREQAIRALAAESLGLVRVLMEEDGREPERMAAALRALPEQTEPSRVLVPGLLGGLEAVARRVRALAGSGLGDQRVRACS</sequence>
<evidence type="ECO:0000259" key="1">
    <source>
        <dbReference type="Pfam" id="PF04101"/>
    </source>
</evidence>
<dbReference type="Proteomes" id="UP000198704">
    <property type="component" value="Unassembled WGS sequence"/>
</dbReference>
<dbReference type="PANTHER" id="PTHR21015">
    <property type="entry name" value="UDP-N-ACETYLGLUCOSAMINE--N-ACETYLMURAMYL-(PENTAPEPTIDE) PYROPHOSPHORYL-UNDECAPRENOL N-ACETYLGLUCOSAMINE TRANSFERASE 1"/>
    <property type="match status" value="1"/>
</dbReference>
<accession>A0A1G9ZCU0</accession>
<dbReference type="EMBL" id="FNHS01000006">
    <property type="protein sequence ID" value="SDN19280.1"/>
    <property type="molecule type" value="Genomic_DNA"/>
</dbReference>
<dbReference type="STRING" id="582672.SAMN05216360_106223"/>
<gene>
    <name evidence="2" type="ORF">SAMN05216360_106223</name>
</gene>
<organism evidence="2 3">
    <name type="scientific">Methylobacterium phyllostachyos</name>
    <dbReference type="NCBI Taxonomy" id="582672"/>
    <lineage>
        <taxon>Bacteria</taxon>
        <taxon>Pseudomonadati</taxon>
        <taxon>Pseudomonadota</taxon>
        <taxon>Alphaproteobacteria</taxon>
        <taxon>Hyphomicrobiales</taxon>
        <taxon>Methylobacteriaceae</taxon>
        <taxon>Methylobacterium</taxon>
    </lineage>
</organism>
<dbReference type="Pfam" id="PF04101">
    <property type="entry name" value="Glyco_tran_28_C"/>
    <property type="match status" value="1"/>
</dbReference>
<dbReference type="RefSeq" id="WP_091716015.1">
    <property type="nucleotide sequence ID" value="NZ_FNHS01000006.1"/>
</dbReference>
<dbReference type="SUPFAM" id="SSF53756">
    <property type="entry name" value="UDP-Glycosyltransferase/glycogen phosphorylase"/>
    <property type="match status" value="1"/>
</dbReference>
<name>A0A1G9ZCU0_9HYPH</name>
<dbReference type="InterPro" id="IPR007235">
    <property type="entry name" value="Glyco_trans_28_C"/>
</dbReference>
<evidence type="ECO:0000313" key="2">
    <source>
        <dbReference type="EMBL" id="SDN19280.1"/>
    </source>
</evidence>
<feature type="domain" description="Glycosyl transferase family 28 C-terminal" evidence="1">
    <location>
        <begin position="285"/>
        <end position="370"/>
    </location>
</feature>